<dbReference type="PROSITE" id="PS50878">
    <property type="entry name" value="RT_POL"/>
    <property type="match status" value="1"/>
</dbReference>
<evidence type="ECO:0000313" key="3">
    <source>
        <dbReference type="EMBL" id="AKJ75234.1"/>
    </source>
</evidence>
<dbReference type="PANTHER" id="PTHR34047:SF8">
    <property type="entry name" value="PROTEIN YKFC"/>
    <property type="match status" value="1"/>
</dbReference>
<dbReference type="InterPro" id="IPR051083">
    <property type="entry name" value="GrpII_Intron_Splice-Mob/Def"/>
</dbReference>
<keyword evidence="1" id="KW-0175">Coiled coil</keyword>
<dbReference type="PANTHER" id="PTHR34047">
    <property type="entry name" value="NUCLEAR INTRON MATURASE 1, MITOCHONDRIAL-RELATED"/>
    <property type="match status" value="1"/>
</dbReference>
<dbReference type="RefSeq" id="WP_117485768.1">
    <property type="nucleotide sequence ID" value="NZ_KR066794.1"/>
</dbReference>
<geneLocation type="plasmid" evidence="3">
    <name>pJEG050</name>
</geneLocation>
<dbReference type="GO" id="GO:0006397">
    <property type="term" value="P:mRNA processing"/>
    <property type="evidence" value="ECO:0007669"/>
    <property type="project" value="InterPro"/>
</dbReference>
<organism evidence="3">
    <name type="scientific">Enterococcus faecium</name>
    <name type="common">Streptococcus faecium</name>
    <dbReference type="NCBI Taxonomy" id="1352"/>
    <lineage>
        <taxon>Bacteria</taxon>
        <taxon>Bacillati</taxon>
        <taxon>Bacillota</taxon>
        <taxon>Bacilli</taxon>
        <taxon>Lactobacillales</taxon>
        <taxon>Enterococcaceae</taxon>
        <taxon>Enterococcus</taxon>
    </lineage>
</organism>
<dbReference type="Pfam" id="PF01348">
    <property type="entry name" value="Intron_maturas2"/>
    <property type="match status" value="1"/>
</dbReference>
<feature type="coiled-coil region" evidence="1">
    <location>
        <begin position="244"/>
        <end position="271"/>
    </location>
</feature>
<dbReference type="EMBL" id="KR066794">
    <property type="protein sequence ID" value="AKJ75234.1"/>
    <property type="molecule type" value="Genomic_DNA"/>
</dbReference>
<dbReference type="InterPro" id="IPR043502">
    <property type="entry name" value="DNA/RNA_pol_sf"/>
</dbReference>
<evidence type="ECO:0000256" key="1">
    <source>
        <dbReference type="SAM" id="Coils"/>
    </source>
</evidence>
<accession>A0A0N7CHG7</accession>
<dbReference type="InterPro" id="IPR049030">
    <property type="entry name" value="AI2M-like_HNH"/>
</dbReference>
<dbReference type="AlphaFoldDB" id="A0A0N7CHG7"/>
<dbReference type="SUPFAM" id="SSF56672">
    <property type="entry name" value="DNA/RNA polymerases"/>
    <property type="match status" value="1"/>
</dbReference>
<dbReference type="CDD" id="cd01651">
    <property type="entry name" value="RT_G2_intron"/>
    <property type="match status" value="1"/>
</dbReference>
<name>A0A0N7CHG7_ENTFC</name>
<dbReference type="Pfam" id="PF00078">
    <property type="entry name" value="RVT_1"/>
    <property type="match status" value="2"/>
</dbReference>
<sequence>MRNPIHVLKSLEEKASVSNYKYERLYRNLYNPEFYLLAYANIAKSQGSMTQGVDGQTLDNMSLPRINRIIESIRNRTYQPKPAKRKYIPKKNGKLRPLGITSTDDKLVQEVVRMILEAIYEPTFSNNSHGFRPKRSCHTALTQVKKNFTGVTWIVEGDIKACFDNFDPHVLVELLRKRISDEAFIGLIWKFLKAGYMEQWQYNCTYSGVPQGSGISPLCANIYLNELDIYMQEYKEKYDCEPVRRKTTKEYERASRRYKKARKALMGAEKSTPELVREFKDSRREKMNQHYYNPVEEGFKKIQYNRYADDFVIGVIGSKKDAERIKEDIKIFLQEKLHLEMSEEKTKVTHSSKPVRYLGYDFKVIHSKNMKRCKNGDMKRVWYGKVFLYMPKEKWIKKAMERGAIQVKRNNDTGKEMWRPMPRKDLMNRNDAEIVSTFNSEIRGLYNYYRIAENVGALHKYYYMVRYSMLKTLAGKHRSNVSVIKKRYMVNGVLRIPYETTKGRKYCEFYHDGFKKHSDGYDNVADVMPSYRKYDSRHTIINRIKSGVCEICGEHADYLCMHHVRTLKSLKGRDIFEQKMLEMRRKSLALCPDCFELLHETKESR</sequence>
<proteinExistence type="predicted"/>
<dbReference type="InterPro" id="IPR024937">
    <property type="entry name" value="Domain_X"/>
</dbReference>
<feature type="domain" description="Reverse transcriptase" evidence="2">
    <location>
        <begin position="69"/>
        <end position="362"/>
    </location>
</feature>
<protein>
    <recommendedName>
        <fullName evidence="2">Reverse transcriptase domain-containing protein</fullName>
    </recommendedName>
</protein>
<keyword evidence="3" id="KW-0614">Plasmid</keyword>
<dbReference type="Pfam" id="PF21368">
    <property type="entry name" value="AI2M-like_HNH"/>
    <property type="match status" value="1"/>
</dbReference>
<evidence type="ECO:0000259" key="2">
    <source>
        <dbReference type="PROSITE" id="PS50878"/>
    </source>
</evidence>
<reference evidence="3" key="1">
    <citation type="submission" date="2015-03" db="EMBL/GenBank/DDBJ databases">
        <title>Evolutionary Whole Genome Sequencing Analysis of Enterococcus faecium from a Single Institution: the End of Multi-Locus Sequence Typing?</title>
        <authorList>
            <person name="van Hal S.J."/>
            <person name="Ip C.L.C."/>
            <person name="Ansari M.A."/>
            <person name="Wilson D.J."/>
            <person name="Espedido B.A."/>
            <person name="Jensen S.O."/>
            <person name="Bowden R."/>
        </authorList>
    </citation>
    <scope>NUCLEOTIDE SEQUENCE</scope>
    <source>
        <strain evidence="3">Efm0123</strain>
        <plasmid evidence="3">pJEG050</plasmid>
    </source>
</reference>
<dbReference type="InterPro" id="IPR000477">
    <property type="entry name" value="RT_dom"/>
</dbReference>